<evidence type="ECO:0000256" key="2">
    <source>
        <dbReference type="ARBA" id="ARBA00023043"/>
    </source>
</evidence>
<accession>A0A6J7ZVR8</accession>
<proteinExistence type="predicted"/>
<evidence type="ECO:0000256" key="3">
    <source>
        <dbReference type="PROSITE-ProRule" id="PRU00023"/>
    </source>
</evidence>
<sequence length="834" mass="95545">MAEVKIGDVEYLQIHTIIYEREAKAKCLEEKLLARTKKDDEIFIKTKSYKKSSNILETNNLVIIVGSSGEGKSFIARQLEHIEHFKTSENVLYVVITTRPDIFSELKKLFENRPFFDEFLTVDLNAIGLTFGEKVEIFRKHEQKCNGLKFDEKSVTNICKFDTPSFPNCVEMFFTNATAYKKGLEFFRNPTQFLNTEIEQVFREDKALYTLMVLLAMNDGMLIECNLLKTIESTNRDILKVLLDTIGNADCPKQIQAMLLKVLAKSQSFIQQQNGFVRFRYRCISHAVCASFGQTMTEEALMYLPIEFIFQKVFVDGSNHSKDEEGILLPINCYLHLAKRLVVELEHGCIQQVCKHNAFKSPCFSCCFITLVKENDKQQIKFMIQITERSQKNGALWNGSLLYWSAAVGEENLLLRLLMEDLYTDLEDKYFVRTQASAALQCASQRRFSGTAISKLIELQADVNTSIHLSKREQTYNCDHCNLQDQNGITPLQSSIFGSKEINLENVELILKSGVQFKENAVSYRPLIMAVKKRHVQLIELLLRYDIDINAFDNDLHSALYYCVEQDDVDIIKLIMKKSKISYSAHENLLIVCSSRQMATYLLDENIDKNVKFKDANGKSILHHVRSKDLVSFFIERGCIVDHIDDQGQTPIFCASSSDILGSFLDFHPNMHQTDKKRRNVLHYFSDTSLVSLIFSQMTEEIKKFMLNSPDVYGRTPIFYAATVEMLDLLLHNGAVVTHKAKEYSTRNSFSETNDTGLGERIYSRGMEDDNCDTRILYLQNWVTHSTRTKTSSSVEVTCSHDVQYDLATLSSSSDCFNTCDSETPIIWNCQIAK</sequence>
<dbReference type="SUPFAM" id="SSF48403">
    <property type="entry name" value="Ankyrin repeat"/>
    <property type="match status" value="1"/>
</dbReference>
<dbReference type="InterPro" id="IPR036770">
    <property type="entry name" value="Ankyrin_rpt-contain_sf"/>
</dbReference>
<dbReference type="InterPro" id="IPR049050">
    <property type="entry name" value="nSTAND3"/>
</dbReference>
<dbReference type="PANTHER" id="PTHR24198">
    <property type="entry name" value="ANKYRIN REPEAT AND PROTEIN KINASE DOMAIN-CONTAINING PROTEIN"/>
    <property type="match status" value="1"/>
</dbReference>
<dbReference type="Proteomes" id="UP000507470">
    <property type="component" value="Unassembled WGS sequence"/>
</dbReference>
<evidence type="ECO:0000256" key="1">
    <source>
        <dbReference type="ARBA" id="ARBA00022737"/>
    </source>
</evidence>
<dbReference type="SMART" id="SM00248">
    <property type="entry name" value="ANK"/>
    <property type="match status" value="4"/>
</dbReference>
<keyword evidence="2 3" id="KW-0040">ANK repeat</keyword>
<keyword evidence="6" id="KW-1185">Reference proteome</keyword>
<dbReference type="Pfam" id="PF20720">
    <property type="entry name" value="nSTAND3"/>
    <property type="match status" value="1"/>
</dbReference>
<dbReference type="AlphaFoldDB" id="A0A6J7ZVR8"/>
<feature type="domain" description="Novel STAND NTPase 3" evidence="4">
    <location>
        <begin position="43"/>
        <end position="79"/>
    </location>
</feature>
<dbReference type="Gene3D" id="1.25.40.20">
    <property type="entry name" value="Ankyrin repeat-containing domain"/>
    <property type="match status" value="2"/>
</dbReference>
<dbReference type="Pfam" id="PF12796">
    <property type="entry name" value="Ank_2"/>
    <property type="match status" value="1"/>
</dbReference>
<reference evidence="5 6" key="1">
    <citation type="submission" date="2020-06" db="EMBL/GenBank/DDBJ databases">
        <authorList>
            <person name="Li R."/>
            <person name="Bekaert M."/>
        </authorList>
    </citation>
    <scope>NUCLEOTIDE SEQUENCE [LARGE SCALE GENOMIC DNA]</scope>
    <source>
        <strain evidence="6">wild</strain>
    </source>
</reference>
<keyword evidence="1" id="KW-0677">Repeat</keyword>
<name>A0A6J7ZVR8_MYTCO</name>
<dbReference type="PROSITE" id="PS50088">
    <property type="entry name" value="ANK_REPEAT"/>
    <property type="match status" value="1"/>
</dbReference>
<organism evidence="5 6">
    <name type="scientific">Mytilus coruscus</name>
    <name type="common">Sea mussel</name>
    <dbReference type="NCBI Taxonomy" id="42192"/>
    <lineage>
        <taxon>Eukaryota</taxon>
        <taxon>Metazoa</taxon>
        <taxon>Spiralia</taxon>
        <taxon>Lophotrochozoa</taxon>
        <taxon>Mollusca</taxon>
        <taxon>Bivalvia</taxon>
        <taxon>Autobranchia</taxon>
        <taxon>Pteriomorphia</taxon>
        <taxon>Mytilida</taxon>
        <taxon>Mytiloidea</taxon>
        <taxon>Mytilidae</taxon>
        <taxon>Mytilinae</taxon>
        <taxon>Mytilus</taxon>
    </lineage>
</organism>
<gene>
    <name evidence="5" type="ORF">MCOR_437</name>
</gene>
<evidence type="ECO:0000313" key="6">
    <source>
        <dbReference type="Proteomes" id="UP000507470"/>
    </source>
</evidence>
<feature type="repeat" description="ANK" evidence="3">
    <location>
        <begin position="522"/>
        <end position="554"/>
    </location>
</feature>
<dbReference type="OrthoDB" id="6091529at2759"/>
<dbReference type="InterPro" id="IPR002110">
    <property type="entry name" value="Ankyrin_rpt"/>
</dbReference>
<evidence type="ECO:0000313" key="5">
    <source>
        <dbReference type="EMBL" id="CAC5356083.1"/>
    </source>
</evidence>
<evidence type="ECO:0000259" key="4">
    <source>
        <dbReference type="Pfam" id="PF20720"/>
    </source>
</evidence>
<protein>
    <recommendedName>
        <fullName evidence="4">Novel STAND NTPase 3 domain-containing protein</fullName>
    </recommendedName>
</protein>
<dbReference type="EMBL" id="CACVKT020000115">
    <property type="protein sequence ID" value="CAC5356083.1"/>
    <property type="molecule type" value="Genomic_DNA"/>
</dbReference>
<dbReference type="PANTHER" id="PTHR24198:SF165">
    <property type="entry name" value="ANKYRIN REPEAT-CONTAINING PROTEIN-RELATED"/>
    <property type="match status" value="1"/>
</dbReference>